<sequence length="108" mass="12681">MWCLFQTADKRFVCSHIRLHLFVFTCRVGRMHMWVGLCAVRRPHLCGAVQLLGDSSLFNPIFLSFYLWKRFKKKQQLLPSVERGTVTCILLPHVVFELISFWAVPPFL</sequence>
<dbReference type="EMBL" id="FN554973">
    <property type="protein sequence ID" value="CBH15395.1"/>
    <property type="molecule type" value="Genomic_DNA"/>
</dbReference>
<organism evidence="1 2">
    <name type="scientific">Trypanosoma brucei gambiense (strain MHOM/CI/86/DAL972)</name>
    <dbReference type="NCBI Taxonomy" id="679716"/>
    <lineage>
        <taxon>Eukaryota</taxon>
        <taxon>Discoba</taxon>
        <taxon>Euglenozoa</taxon>
        <taxon>Kinetoplastea</taxon>
        <taxon>Metakinetoplastina</taxon>
        <taxon>Trypanosomatida</taxon>
        <taxon>Trypanosomatidae</taxon>
        <taxon>Trypanosoma</taxon>
    </lineage>
</organism>
<dbReference type="RefSeq" id="XP_011777659.1">
    <property type="nucleotide sequence ID" value="XM_011779357.1"/>
</dbReference>
<accession>D0A2A1</accession>
<dbReference type="KEGG" id="tbg:TbgDal_X4800"/>
<dbReference type="GeneID" id="23865561"/>
<evidence type="ECO:0000313" key="2">
    <source>
        <dbReference type="Proteomes" id="UP000002316"/>
    </source>
</evidence>
<protein>
    <submittedName>
        <fullName evidence="1">Uncharacterized protein</fullName>
    </submittedName>
</protein>
<name>D0A2A1_TRYB9</name>
<gene>
    <name evidence="1" type="ORF">TbgDal_X4800</name>
</gene>
<evidence type="ECO:0000313" key="1">
    <source>
        <dbReference type="EMBL" id="CBH15395.1"/>
    </source>
</evidence>
<dbReference type="Proteomes" id="UP000002316">
    <property type="component" value="Chromosome 10"/>
</dbReference>
<reference evidence="2" key="1">
    <citation type="journal article" date="2010" name="PLoS Negl. Trop. Dis.">
        <title>The genome sequence of Trypanosoma brucei gambiense, causative agent of chronic human african trypanosomiasis.</title>
        <authorList>
            <person name="Jackson A.P."/>
            <person name="Sanders M."/>
            <person name="Berry A."/>
            <person name="McQuillan J."/>
            <person name="Aslett M.A."/>
            <person name="Quail M.A."/>
            <person name="Chukualim B."/>
            <person name="Capewell P."/>
            <person name="MacLeod A."/>
            <person name="Melville S.E."/>
            <person name="Gibson W."/>
            <person name="Barry J.D."/>
            <person name="Berriman M."/>
            <person name="Hertz-Fowler C."/>
        </authorList>
    </citation>
    <scope>NUCLEOTIDE SEQUENCE [LARGE SCALE GENOMIC DNA]</scope>
    <source>
        <strain evidence="2">MHOM/CI/86/DAL972</strain>
    </source>
</reference>
<proteinExistence type="predicted"/>
<dbReference type="AlphaFoldDB" id="D0A2A1"/>